<dbReference type="Pfam" id="PF01139">
    <property type="entry name" value="RtcB"/>
    <property type="match status" value="1"/>
</dbReference>
<organism evidence="10 11">
    <name type="scientific">Sphingobacterium suaedae</name>
    <dbReference type="NCBI Taxonomy" id="1686402"/>
    <lineage>
        <taxon>Bacteria</taxon>
        <taxon>Pseudomonadati</taxon>
        <taxon>Bacteroidota</taxon>
        <taxon>Sphingobacteriia</taxon>
        <taxon>Sphingobacteriales</taxon>
        <taxon>Sphingobacteriaceae</taxon>
        <taxon>Sphingobacterium</taxon>
    </lineage>
</organism>
<comment type="catalytic activity">
    <reaction evidence="9">
        <text>a 3'-end 3'-phospho-ribonucleotide-RNA + a 5'-end dephospho-ribonucleoside-RNA + GTP = a ribonucleotidyl-ribonucleotide-RNA + GMP + diphosphate</text>
        <dbReference type="Rhea" id="RHEA:68076"/>
        <dbReference type="Rhea" id="RHEA-COMP:10463"/>
        <dbReference type="Rhea" id="RHEA-COMP:13936"/>
        <dbReference type="Rhea" id="RHEA-COMP:17355"/>
        <dbReference type="ChEBI" id="CHEBI:33019"/>
        <dbReference type="ChEBI" id="CHEBI:37565"/>
        <dbReference type="ChEBI" id="CHEBI:58115"/>
        <dbReference type="ChEBI" id="CHEBI:83062"/>
        <dbReference type="ChEBI" id="CHEBI:138284"/>
        <dbReference type="ChEBI" id="CHEBI:173118"/>
        <dbReference type="EC" id="6.5.1.8"/>
    </reaction>
</comment>
<dbReference type="InterPro" id="IPR052915">
    <property type="entry name" value="RtcB-like"/>
</dbReference>
<comment type="cofactor">
    <cofactor evidence="1">
        <name>Mn(2+)</name>
        <dbReference type="ChEBI" id="CHEBI:29035"/>
    </cofactor>
</comment>
<dbReference type="InterPro" id="IPR001233">
    <property type="entry name" value="RtcB"/>
</dbReference>
<accession>A0ABW5KB07</accession>
<sequence length="176" mass="19425">MGGKLAGKELIKLGFSKSNTVNIVLGQIHRYYKREKKDHILSGAKKVLLEPSNYRSGHIWGEVAERLAMPVASGAFSVIPQSMTAPKYLVEGKDNTLSLNCTSLEDGSLLSHNSCKNTKTKSDLKKVITRHDIKLIGHAVDEALMAYKDIKKVSSLPHELVIPLGTFTPKIVRMDK</sequence>
<keyword evidence="7" id="KW-0342">GTP-binding</keyword>
<evidence type="ECO:0000313" key="10">
    <source>
        <dbReference type="EMBL" id="MFD2546107.1"/>
    </source>
</evidence>
<keyword evidence="6" id="KW-0692">RNA repair</keyword>
<evidence type="ECO:0000313" key="11">
    <source>
        <dbReference type="Proteomes" id="UP001597545"/>
    </source>
</evidence>
<evidence type="ECO:0000256" key="5">
    <source>
        <dbReference type="ARBA" id="ARBA00022741"/>
    </source>
</evidence>
<keyword evidence="3" id="KW-0436">Ligase</keyword>
<evidence type="ECO:0000256" key="3">
    <source>
        <dbReference type="ARBA" id="ARBA00022598"/>
    </source>
</evidence>
<dbReference type="SUPFAM" id="SSF103365">
    <property type="entry name" value="Hypothetical protein PH1602"/>
    <property type="match status" value="1"/>
</dbReference>
<keyword evidence="8" id="KW-0464">Manganese</keyword>
<evidence type="ECO:0000256" key="2">
    <source>
        <dbReference type="ARBA" id="ARBA00012726"/>
    </source>
</evidence>
<dbReference type="PANTHER" id="PTHR43749">
    <property type="entry name" value="RNA-SPLICING LIGASE RTCB"/>
    <property type="match status" value="1"/>
</dbReference>
<dbReference type="InterPro" id="IPR036025">
    <property type="entry name" value="RtcB-like_sf"/>
</dbReference>
<dbReference type="Gene3D" id="3.90.1860.10">
    <property type="entry name" value="tRNA-splicing ligase RtcB"/>
    <property type="match status" value="1"/>
</dbReference>
<keyword evidence="5" id="KW-0547">Nucleotide-binding</keyword>
<gene>
    <name evidence="10" type="ORF">ACFSR5_00465</name>
</gene>
<evidence type="ECO:0000256" key="8">
    <source>
        <dbReference type="ARBA" id="ARBA00023211"/>
    </source>
</evidence>
<evidence type="ECO:0000256" key="4">
    <source>
        <dbReference type="ARBA" id="ARBA00022723"/>
    </source>
</evidence>
<comment type="caution">
    <text evidence="10">The sequence shown here is derived from an EMBL/GenBank/DDBJ whole genome shotgun (WGS) entry which is preliminary data.</text>
</comment>
<evidence type="ECO:0000256" key="6">
    <source>
        <dbReference type="ARBA" id="ARBA00022800"/>
    </source>
</evidence>
<protein>
    <recommendedName>
        <fullName evidence="2">3'-phosphate/5'-hydroxy nucleic acid ligase</fullName>
        <ecNumber evidence="2">6.5.1.8</ecNumber>
    </recommendedName>
</protein>
<dbReference type="EC" id="6.5.1.8" evidence="2"/>
<keyword evidence="4" id="KW-0479">Metal-binding</keyword>
<dbReference type="Proteomes" id="UP001597545">
    <property type="component" value="Unassembled WGS sequence"/>
</dbReference>
<keyword evidence="11" id="KW-1185">Reference proteome</keyword>
<name>A0ABW5KB07_9SPHI</name>
<dbReference type="RefSeq" id="WP_380899573.1">
    <property type="nucleotide sequence ID" value="NZ_JBHUEG010000002.1"/>
</dbReference>
<dbReference type="EMBL" id="JBHULR010000001">
    <property type="protein sequence ID" value="MFD2546107.1"/>
    <property type="molecule type" value="Genomic_DNA"/>
</dbReference>
<evidence type="ECO:0000256" key="9">
    <source>
        <dbReference type="ARBA" id="ARBA00047746"/>
    </source>
</evidence>
<reference evidence="11" key="1">
    <citation type="journal article" date="2019" name="Int. J. Syst. Evol. Microbiol.">
        <title>The Global Catalogue of Microorganisms (GCM) 10K type strain sequencing project: providing services to taxonomists for standard genome sequencing and annotation.</title>
        <authorList>
            <consortium name="The Broad Institute Genomics Platform"/>
            <consortium name="The Broad Institute Genome Sequencing Center for Infectious Disease"/>
            <person name="Wu L."/>
            <person name="Ma J."/>
        </authorList>
    </citation>
    <scope>NUCLEOTIDE SEQUENCE [LARGE SCALE GENOMIC DNA]</scope>
    <source>
        <strain evidence="11">KCTC 42662</strain>
    </source>
</reference>
<evidence type="ECO:0000256" key="1">
    <source>
        <dbReference type="ARBA" id="ARBA00001936"/>
    </source>
</evidence>
<proteinExistence type="predicted"/>
<dbReference type="PANTHER" id="PTHR43749:SF2">
    <property type="entry name" value="RNA-SPLICING LIGASE RTCB"/>
    <property type="match status" value="1"/>
</dbReference>
<evidence type="ECO:0000256" key="7">
    <source>
        <dbReference type="ARBA" id="ARBA00023134"/>
    </source>
</evidence>